<evidence type="ECO:0000313" key="1">
    <source>
        <dbReference type="EMBL" id="WAJ72139.1"/>
    </source>
</evidence>
<reference evidence="1" key="1">
    <citation type="submission" date="2022-10" db="EMBL/GenBank/DDBJ databases">
        <title>Catenovulum adriacola sp. nov. isolated in the Harbour of Susak.</title>
        <authorList>
            <person name="Schoch T."/>
            <person name="Reich S.J."/>
            <person name="Stoeferle S."/>
            <person name="Flaiz M."/>
            <person name="Kazda M."/>
            <person name="Riedel C.U."/>
            <person name="Duerre P."/>
        </authorList>
    </citation>
    <scope>NUCLEOTIDE SEQUENCE</scope>
    <source>
        <strain evidence="1">TS8</strain>
        <plasmid evidence="1">pCadTS8_2</plasmid>
    </source>
</reference>
<protein>
    <submittedName>
        <fullName evidence="1">Uncharacterized protein</fullName>
    </submittedName>
</protein>
<name>A0ABY7AUX0_9ALTE</name>
<dbReference type="RefSeq" id="WP_268076855.1">
    <property type="nucleotide sequence ID" value="NZ_CP109967.1"/>
</dbReference>
<keyword evidence="1" id="KW-0614">Plasmid</keyword>
<dbReference type="EMBL" id="CP109967">
    <property type="protein sequence ID" value="WAJ72139.1"/>
    <property type="molecule type" value="Genomic_DNA"/>
</dbReference>
<organism evidence="1 2">
    <name type="scientific">Catenovulum adriaticum</name>
    <dbReference type="NCBI Taxonomy" id="2984846"/>
    <lineage>
        <taxon>Bacteria</taxon>
        <taxon>Pseudomonadati</taxon>
        <taxon>Pseudomonadota</taxon>
        <taxon>Gammaproteobacteria</taxon>
        <taxon>Alteromonadales</taxon>
        <taxon>Alteromonadaceae</taxon>
        <taxon>Catenovulum</taxon>
    </lineage>
</organism>
<dbReference type="Proteomes" id="UP001163726">
    <property type="component" value="Plasmid pCadTS8_2"/>
</dbReference>
<sequence>MKNHSDESVSWIYQRMLQHPKGVADCSDAGMVYYLLLGDENGSPEKLKQLIGSGI</sequence>
<proteinExistence type="predicted"/>
<evidence type="ECO:0000313" key="2">
    <source>
        <dbReference type="Proteomes" id="UP001163726"/>
    </source>
</evidence>
<keyword evidence="2" id="KW-1185">Reference proteome</keyword>
<geneLocation type="plasmid" evidence="1 2">
    <name>pCadTS8_2</name>
</geneLocation>
<accession>A0ABY7AUX0</accession>
<gene>
    <name evidence="1" type="ORF">OLW01_17820</name>
</gene>